<dbReference type="InterPro" id="IPR000210">
    <property type="entry name" value="BTB/POZ_dom"/>
</dbReference>
<dbReference type="InterPro" id="IPR045005">
    <property type="entry name" value="BPM1-6"/>
</dbReference>
<gene>
    <name evidence="5" type="ORF">HU200_004505</name>
</gene>
<evidence type="ECO:0000259" key="4">
    <source>
        <dbReference type="PROSITE" id="PS50144"/>
    </source>
</evidence>
<dbReference type="SUPFAM" id="SSF54695">
    <property type="entry name" value="POZ domain"/>
    <property type="match status" value="1"/>
</dbReference>
<evidence type="ECO:0000313" key="5">
    <source>
        <dbReference type="EMBL" id="KAF8775534.1"/>
    </source>
</evidence>
<dbReference type="OrthoDB" id="6359816at2759"/>
<dbReference type="GO" id="GO:0016567">
    <property type="term" value="P:protein ubiquitination"/>
    <property type="evidence" value="ECO:0007669"/>
    <property type="project" value="InterPro"/>
</dbReference>
<dbReference type="PROSITE" id="PS50097">
    <property type="entry name" value="BTB"/>
    <property type="match status" value="1"/>
</dbReference>
<evidence type="ECO:0000256" key="2">
    <source>
        <dbReference type="ARBA" id="ARBA00010846"/>
    </source>
</evidence>
<dbReference type="PROSITE" id="PS50144">
    <property type="entry name" value="MATH"/>
    <property type="match status" value="1"/>
</dbReference>
<dbReference type="Pfam" id="PF00651">
    <property type="entry name" value="BTB"/>
    <property type="match status" value="1"/>
</dbReference>
<dbReference type="AlphaFoldDB" id="A0A835KTG1"/>
<dbReference type="CDD" id="cd00121">
    <property type="entry name" value="MATH"/>
    <property type="match status" value="1"/>
</dbReference>
<dbReference type="InterPro" id="IPR008974">
    <property type="entry name" value="TRAF-like"/>
</dbReference>
<comment type="similarity">
    <text evidence="2">Belongs to the Tdpoz family.</text>
</comment>
<dbReference type="InterPro" id="IPR056423">
    <property type="entry name" value="BACK_BPM_SPOP"/>
</dbReference>
<comment type="caution">
    <text evidence="5">The sequence shown here is derived from an EMBL/GenBank/DDBJ whole genome shotgun (WGS) entry which is preliminary data.</text>
</comment>
<protein>
    <submittedName>
        <fullName evidence="5">Uncharacterized protein</fullName>
    </submittedName>
</protein>
<feature type="domain" description="MATH" evidence="4">
    <location>
        <begin position="30"/>
        <end position="153"/>
    </location>
</feature>
<dbReference type="SMART" id="SM00225">
    <property type="entry name" value="BTB"/>
    <property type="match status" value="1"/>
</dbReference>
<accession>A0A835KTG1</accession>
<keyword evidence="6" id="KW-1185">Reference proteome</keyword>
<dbReference type="EMBL" id="JACEFO010000315">
    <property type="protein sequence ID" value="KAF8775534.1"/>
    <property type="molecule type" value="Genomic_DNA"/>
</dbReference>
<dbReference type="Proteomes" id="UP000636709">
    <property type="component" value="Unassembled WGS sequence"/>
</dbReference>
<feature type="domain" description="BTB" evidence="3">
    <location>
        <begin position="190"/>
        <end position="251"/>
    </location>
</feature>
<dbReference type="InterPro" id="IPR002083">
    <property type="entry name" value="MATH/TRAF_dom"/>
</dbReference>
<evidence type="ECO:0000256" key="1">
    <source>
        <dbReference type="ARBA" id="ARBA00004906"/>
    </source>
</evidence>
<dbReference type="InterPro" id="IPR011333">
    <property type="entry name" value="SKP1/BTB/POZ_sf"/>
</dbReference>
<dbReference type="Pfam" id="PF24570">
    <property type="entry name" value="BACK_BPM_SPOP"/>
    <property type="match status" value="1"/>
</dbReference>
<dbReference type="SUPFAM" id="SSF49599">
    <property type="entry name" value="TRAF domain-like"/>
    <property type="match status" value="1"/>
</dbReference>
<name>A0A835KTG1_9POAL</name>
<organism evidence="5 6">
    <name type="scientific">Digitaria exilis</name>
    <dbReference type="NCBI Taxonomy" id="1010633"/>
    <lineage>
        <taxon>Eukaryota</taxon>
        <taxon>Viridiplantae</taxon>
        <taxon>Streptophyta</taxon>
        <taxon>Embryophyta</taxon>
        <taxon>Tracheophyta</taxon>
        <taxon>Spermatophyta</taxon>
        <taxon>Magnoliopsida</taxon>
        <taxon>Liliopsida</taxon>
        <taxon>Poales</taxon>
        <taxon>Poaceae</taxon>
        <taxon>PACMAD clade</taxon>
        <taxon>Panicoideae</taxon>
        <taxon>Panicodae</taxon>
        <taxon>Paniceae</taxon>
        <taxon>Anthephorinae</taxon>
        <taxon>Digitaria</taxon>
    </lineage>
</organism>
<sequence>MSSSRSPAQPPATVTDEGYSASMAFAETSTGWHVLKVENYSQIKGIGVARPIKSSTFIVGGHSWCITFFPDGSSDQTADWVCFGDDNVKVKTKFTFLDKVGEPVPSSSMVTGICTFSTRGPSWGYAYPQVIKRTVMESCHVSDDDTFCVRCDVTVVEKICHGVSSEVPVAVPPSDLHRHLGDLLATGVGADDTFEVAGETFAAHRAVLAVRSPVFMAELFGYPLKERASTRPRVFEALLYFIYTDALPPASDDDDVDKIVMAQHLLVVADRYGMERLASMCEFTLYLFMNVTVAVSTLVIAEQHGCQRLKEACFRILNNCFLSGRGGSDAAQQVRGRGELISFFHVHCSILLLPSSFPTYQ</sequence>
<comment type="pathway">
    <text evidence="1">Protein modification; protein ubiquitination.</text>
</comment>
<dbReference type="PANTHER" id="PTHR26379:SF296">
    <property type="entry name" value="BTB DOMAIN-CONTAINING PROTEIN"/>
    <property type="match status" value="1"/>
</dbReference>
<proteinExistence type="inferred from homology"/>
<dbReference type="Pfam" id="PF22486">
    <property type="entry name" value="MATH_2"/>
    <property type="match status" value="1"/>
</dbReference>
<evidence type="ECO:0000259" key="3">
    <source>
        <dbReference type="PROSITE" id="PS50097"/>
    </source>
</evidence>
<dbReference type="Gene3D" id="3.30.710.10">
    <property type="entry name" value="Potassium Channel Kv1.1, Chain A"/>
    <property type="match status" value="1"/>
</dbReference>
<dbReference type="Gene3D" id="2.60.210.10">
    <property type="entry name" value="Apoptosis, Tumor Necrosis Factor Receptor Associated Protein 2, Chain A"/>
    <property type="match status" value="1"/>
</dbReference>
<dbReference type="PANTHER" id="PTHR26379">
    <property type="entry name" value="BTB/POZ AND MATH DOMAIN-CONTAINING PROTEIN 1"/>
    <property type="match status" value="1"/>
</dbReference>
<evidence type="ECO:0000313" key="6">
    <source>
        <dbReference type="Proteomes" id="UP000636709"/>
    </source>
</evidence>
<reference evidence="5" key="1">
    <citation type="submission" date="2020-07" db="EMBL/GenBank/DDBJ databases">
        <title>Genome sequence and genetic diversity analysis of an under-domesticated orphan crop, white fonio (Digitaria exilis).</title>
        <authorList>
            <person name="Bennetzen J.L."/>
            <person name="Chen S."/>
            <person name="Ma X."/>
            <person name="Wang X."/>
            <person name="Yssel A.E.J."/>
            <person name="Chaluvadi S.R."/>
            <person name="Johnson M."/>
            <person name="Gangashetty P."/>
            <person name="Hamidou F."/>
            <person name="Sanogo M.D."/>
            <person name="Zwaenepoel A."/>
            <person name="Wallace J."/>
            <person name="Van De Peer Y."/>
            <person name="Van Deynze A."/>
        </authorList>
    </citation>
    <scope>NUCLEOTIDE SEQUENCE</scope>
    <source>
        <tissue evidence="5">Leaves</tissue>
    </source>
</reference>